<dbReference type="Gene3D" id="2.60.40.10">
    <property type="entry name" value="Immunoglobulins"/>
    <property type="match status" value="1"/>
</dbReference>
<dbReference type="SMART" id="SM00409">
    <property type="entry name" value="IG"/>
    <property type="match status" value="1"/>
</dbReference>
<keyword evidence="2" id="KW-0245">EGF-like domain</keyword>
<evidence type="ECO:0000313" key="6">
    <source>
        <dbReference type="EnsemblMetazoa" id="G4120.1:cds"/>
    </source>
</evidence>
<name>A0A8W8N3P0_MAGGI</name>
<keyword evidence="7" id="KW-1185">Reference proteome</keyword>
<feature type="domain" description="VWFA" evidence="4">
    <location>
        <begin position="1"/>
        <end position="100"/>
    </location>
</feature>
<dbReference type="GO" id="GO:0005509">
    <property type="term" value="F:calcium ion binding"/>
    <property type="evidence" value="ECO:0007669"/>
    <property type="project" value="InterPro"/>
</dbReference>
<protein>
    <submittedName>
        <fullName evidence="6">Uncharacterized protein</fullName>
    </submittedName>
</protein>
<dbReference type="InterPro" id="IPR036179">
    <property type="entry name" value="Ig-like_dom_sf"/>
</dbReference>
<feature type="domain" description="EGF-like" evidence="3">
    <location>
        <begin position="108"/>
        <end position="144"/>
    </location>
</feature>
<dbReference type="PROSITE" id="PS50026">
    <property type="entry name" value="EGF_3"/>
    <property type="match status" value="1"/>
</dbReference>
<dbReference type="PROSITE" id="PS00010">
    <property type="entry name" value="ASX_HYDROXYL"/>
    <property type="match status" value="1"/>
</dbReference>
<dbReference type="InterPro" id="IPR001881">
    <property type="entry name" value="EGF-like_Ca-bd_dom"/>
</dbReference>
<dbReference type="PROSITE" id="PS50835">
    <property type="entry name" value="IG_LIKE"/>
    <property type="match status" value="1"/>
</dbReference>
<dbReference type="SUPFAM" id="SSF53300">
    <property type="entry name" value="vWA-like"/>
    <property type="match status" value="1"/>
</dbReference>
<dbReference type="InterPro" id="IPR003598">
    <property type="entry name" value="Ig_sub2"/>
</dbReference>
<dbReference type="Gene3D" id="3.40.50.410">
    <property type="entry name" value="von Willebrand factor, type A domain"/>
    <property type="match status" value="1"/>
</dbReference>
<evidence type="ECO:0000313" key="7">
    <source>
        <dbReference type="Proteomes" id="UP000005408"/>
    </source>
</evidence>
<feature type="disulfide bond" evidence="2">
    <location>
        <begin position="134"/>
        <end position="143"/>
    </location>
</feature>
<evidence type="ECO:0000259" key="3">
    <source>
        <dbReference type="PROSITE" id="PS50026"/>
    </source>
</evidence>
<dbReference type="Gene3D" id="2.10.25.10">
    <property type="entry name" value="Laminin"/>
    <property type="match status" value="1"/>
</dbReference>
<organism evidence="6 7">
    <name type="scientific">Magallana gigas</name>
    <name type="common">Pacific oyster</name>
    <name type="synonym">Crassostrea gigas</name>
    <dbReference type="NCBI Taxonomy" id="29159"/>
    <lineage>
        <taxon>Eukaryota</taxon>
        <taxon>Metazoa</taxon>
        <taxon>Spiralia</taxon>
        <taxon>Lophotrochozoa</taxon>
        <taxon>Mollusca</taxon>
        <taxon>Bivalvia</taxon>
        <taxon>Autobranchia</taxon>
        <taxon>Pteriomorphia</taxon>
        <taxon>Ostreida</taxon>
        <taxon>Ostreoidea</taxon>
        <taxon>Ostreidae</taxon>
        <taxon>Magallana</taxon>
    </lineage>
</organism>
<dbReference type="SUPFAM" id="SSF48726">
    <property type="entry name" value="Immunoglobulin"/>
    <property type="match status" value="1"/>
</dbReference>
<dbReference type="InterPro" id="IPR007110">
    <property type="entry name" value="Ig-like_dom"/>
</dbReference>
<dbReference type="SMART" id="SM00408">
    <property type="entry name" value="IGc2"/>
    <property type="match status" value="1"/>
</dbReference>
<dbReference type="InterPro" id="IPR013783">
    <property type="entry name" value="Ig-like_fold"/>
</dbReference>
<reference evidence="6" key="1">
    <citation type="submission" date="2022-08" db="UniProtKB">
        <authorList>
            <consortium name="EnsemblMetazoa"/>
        </authorList>
    </citation>
    <scope>IDENTIFICATION</scope>
    <source>
        <strain evidence="6">05x7-T-G4-1.051#20</strain>
    </source>
</reference>
<dbReference type="InterPro" id="IPR003599">
    <property type="entry name" value="Ig_sub"/>
</dbReference>
<comment type="caution">
    <text evidence="2">Lacks conserved residue(s) required for the propagation of feature annotation.</text>
</comment>
<sequence>MSISNEFRKSIENALYFAGMFSFTNTTGARTNAAKIVVLITDGESSRSHPSEYLKAMGVTIFCVGVGPIVQWVDFRSVASHNDYTYLTTYDLLHLIAEELSNRTCADDINDCLGEPCLNGGTCEDQFGKYVCHCQGGNTDPNCYVPGLPNVTIGSSVLVSLGSRTTLFCYVTSTTPVSSITWLYQKNGVTSVVNTVDTLKYTGGTVGTPSLSIINVQLTDVGNYRCQAQNTAGIGHSESMISLELNQGFNL</sequence>
<dbReference type="Pfam" id="PF13927">
    <property type="entry name" value="Ig_3"/>
    <property type="match status" value="1"/>
</dbReference>
<dbReference type="AlphaFoldDB" id="A0A8W8N3P0"/>
<dbReference type="PANTHER" id="PTHR24020:SF20">
    <property type="entry name" value="PH DOMAIN-CONTAINING PROTEIN"/>
    <property type="match status" value="1"/>
</dbReference>
<dbReference type="SUPFAM" id="SSF57196">
    <property type="entry name" value="EGF/Laminin"/>
    <property type="match status" value="1"/>
</dbReference>
<evidence type="ECO:0000256" key="2">
    <source>
        <dbReference type="PROSITE-ProRule" id="PRU00076"/>
    </source>
</evidence>
<dbReference type="PANTHER" id="PTHR24020">
    <property type="entry name" value="COLLAGEN ALPHA"/>
    <property type="match status" value="1"/>
</dbReference>
<proteinExistence type="predicted"/>
<dbReference type="EnsemblMetazoa" id="G4120.1">
    <property type="protein sequence ID" value="G4120.1:cds"/>
    <property type="gene ID" value="G4120"/>
</dbReference>
<dbReference type="Proteomes" id="UP000005408">
    <property type="component" value="Unassembled WGS sequence"/>
</dbReference>
<dbReference type="InterPro" id="IPR000152">
    <property type="entry name" value="EGF-type_Asp/Asn_hydroxyl_site"/>
</dbReference>
<evidence type="ECO:0000259" key="4">
    <source>
        <dbReference type="PROSITE" id="PS50234"/>
    </source>
</evidence>
<dbReference type="InterPro" id="IPR050525">
    <property type="entry name" value="ECM_Assembly_Org"/>
</dbReference>
<dbReference type="InterPro" id="IPR000742">
    <property type="entry name" value="EGF"/>
</dbReference>
<dbReference type="PROSITE" id="PS50234">
    <property type="entry name" value="VWFA"/>
    <property type="match status" value="1"/>
</dbReference>
<dbReference type="InterPro" id="IPR036465">
    <property type="entry name" value="vWFA_dom_sf"/>
</dbReference>
<dbReference type="InterPro" id="IPR018097">
    <property type="entry name" value="EGF_Ca-bd_CS"/>
</dbReference>
<dbReference type="Pfam" id="PF00092">
    <property type="entry name" value="VWA"/>
    <property type="match status" value="1"/>
</dbReference>
<accession>A0A8W8N3P0</accession>
<dbReference type="SMART" id="SM00179">
    <property type="entry name" value="EGF_CA"/>
    <property type="match status" value="1"/>
</dbReference>
<keyword evidence="1 2" id="KW-1015">Disulfide bond</keyword>
<feature type="domain" description="Ig-like" evidence="5">
    <location>
        <begin position="149"/>
        <end position="242"/>
    </location>
</feature>
<dbReference type="InterPro" id="IPR002035">
    <property type="entry name" value="VWF_A"/>
</dbReference>
<dbReference type="PROSITE" id="PS01187">
    <property type="entry name" value="EGF_CA"/>
    <property type="match status" value="1"/>
</dbReference>
<evidence type="ECO:0000259" key="5">
    <source>
        <dbReference type="PROSITE" id="PS50835"/>
    </source>
</evidence>
<evidence type="ECO:0000256" key="1">
    <source>
        <dbReference type="ARBA" id="ARBA00023157"/>
    </source>
</evidence>